<dbReference type="EMBL" id="JABDTM020028858">
    <property type="protein sequence ID" value="KAH0808311.1"/>
    <property type="molecule type" value="Genomic_DNA"/>
</dbReference>
<reference evidence="4" key="1">
    <citation type="journal article" date="2020" name="J Insects Food Feed">
        <title>The yellow mealworm (Tenebrio molitor) genome: a resource for the emerging insects as food and feed industry.</title>
        <authorList>
            <person name="Eriksson T."/>
            <person name="Andere A."/>
            <person name="Kelstrup H."/>
            <person name="Emery V."/>
            <person name="Picard C."/>
        </authorList>
    </citation>
    <scope>NUCLEOTIDE SEQUENCE</scope>
    <source>
        <strain evidence="4">Stoneville</strain>
        <tissue evidence="4">Whole head</tissue>
    </source>
</reference>
<evidence type="ECO:0000313" key="4">
    <source>
        <dbReference type="EMBL" id="KAH0808308.1"/>
    </source>
</evidence>
<dbReference type="GO" id="GO:0072487">
    <property type="term" value="C:MSL complex"/>
    <property type="evidence" value="ECO:0007669"/>
    <property type="project" value="InterPro"/>
</dbReference>
<evidence type="ECO:0000256" key="2">
    <source>
        <dbReference type="SAM" id="MobiDB-lite"/>
    </source>
</evidence>
<evidence type="ECO:0000313" key="5">
    <source>
        <dbReference type="EMBL" id="KAH0808311.1"/>
    </source>
</evidence>
<dbReference type="Gene3D" id="1.20.5.170">
    <property type="match status" value="1"/>
</dbReference>
<protein>
    <recommendedName>
        <fullName evidence="3">PEHE domain-containing protein</fullName>
    </recommendedName>
</protein>
<dbReference type="Gene3D" id="6.10.250.2000">
    <property type="match status" value="1"/>
</dbReference>
<reference evidence="4" key="2">
    <citation type="submission" date="2021-08" db="EMBL/GenBank/DDBJ databases">
        <authorList>
            <person name="Eriksson T."/>
        </authorList>
    </citation>
    <scope>NUCLEOTIDE SEQUENCE</scope>
    <source>
        <strain evidence="4">Stoneville</strain>
        <tissue evidence="4">Whole head</tissue>
    </source>
</reference>
<dbReference type="SMART" id="SM01300">
    <property type="entry name" value="PEHE"/>
    <property type="match status" value="1"/>
</dbReference>
<dbReference type="EMBL" id="JABDTM020028859">
    <property type="protein sequence ID" value="KAH0808308.1"/>
    <property type="molecule type" value="Genomic_DNA"/>
</dbReference>
<dbReference type="GO" id="GO:0003682">
    <property type="term" value="F:chromatin binding"/>
    <property type="evidence" value="ECO:0007669"/>
    <property type="project" value="TreeGrafter"/>
</dbReference>
<name>A0A8J6H6R7_TENMO</name>
<dbReference type="AlphaFoldDB" id="A0A8J6H6R7"/>
<evidence type="ECO:0000256" key="1">
    <source>
        <dbReference type="SAM" id="Coils"/>
    </source>
</evidence>
<dbReference type="Pfam" id="PF15275">
    <property type="entry name" value="PEHE"/>
    <property type="match status" value="1"/>
</dbReference>
<comment type="caution">
    <text evidence="4">The sequence shown here is derived from an EMBL/GenBank/DDBJ whole genome shotgun (WGS) entry which is preliminary data.</text>
</comment>
<proteinExistence type="predicted"/>
<feature type="compositionally biased region" description="Basic and acidic residues" evidence="2">
    <location>
        <begin position="1"/>
        <end position="10"/>
    </location>
</feature>
<evidence type="ECO:0000259" key="3">
    <source>
        <dbReference type="PROSITE" id="PS52052"/>
    </source>
</evidence>
<feature type="coiled-coil region" evidence="1">
    <location>
        <begin position="80"/>
        <end position="107"/>
    </location>
</feature>
<dbReference type="PANTHER" id="PTHR21656:SF2">
    <property type="entry name" value="MALE-SPECIFIC LETHAL 1 HOMOLOG"/>
    <property type="match status" value="1"/>
</dbReference>
<dbReference type="PROSITE" id="PS52052">
    <property type="entry name" value="PEHE"/>
    <property type="match status" value="1"/>
</dbReference>
<keyword evidence="6" id="KW-1185">Reference proteome</keyword>
<feature type="domain" description="PEHE" evidence="3">
    <location>
        <begin position="316"/>
        <end position="429"/>
    </location>
</feature>
<accession>A0A8J6H6R7</accession>
<keyword evidence="1" id="KW-0175">Coiled coil</keyword>
<organism evidence="4 6">
    <name type="scientific">Tenebrio molitor</name>
    <name type="common">Yellow mealworm beetle</name>
    <dbReference type="NCBI Taxonomy" id="7067"/>
    <lineage>
        <taxon>Eukaryota</taxon>
        <taxon>Metazoa</taxon>
        <taxon>Ecdysozoa</taxon>
        <taxon>Arthropoda</taxon>
        <taxon>Hexapoda</taxon>
        <taxon>Insecta</taxon>
        <taxon>Pterygota</taxon>
        <taxon>Neoptera</taxon>
        <taxon>Endopterygota</taxon>
        <taxon>Coleoptera</taxon>
        <taxon>Polyphaga</taxon>
        <taxon>Cucujiformia</taxon>
        <taxon>Tenebrionidae</taxon>
        <taxon>Tenebrio</taxon>
    </lineage>
</organism>
<feature type="region of interest" description="Disordered" evidence="2">
    <location>
        <begin position="1"/>
        <end position="36"/>
    </location>
</feature>
<dbReference type="PANTHER" id="PTHR21656">
    <property type="entry name" value="MALE-SPECIFIC LETHAL-1 PROTEIN"/>
    <property type="match status" value="1"/>
</dbReference>
<dbReference type="InterPro" id="IPR026711">
    <property type="entry name" value="Msl-1"/>
</dbReference>
<evidence type="ECO:0000313" key="6">
    <source>
        <dbReference type="Proteomes" id="UP000719412"/>
    </source>
</evidence>
<feature type="compositionally biased region" description="Basic and acidic residues" evidence="2">
    <location>
        <begin position="20"/>
        <end position="33"/>
    </location>
</feature>
<dbReference type="InterPro" id="IPR029332">
    <property type="entry name" value="PEHE_dom"/>
</dbReference>
<dbReference type="Proteomes" id="UP000719412">
    <property type="component" value="Unassembled WGS sequence"/>
</dbReference>
<gene>
    <name evidence="5" type="ORF">GEV33_014477</name>
    <name evidence="4" type="ORF">GEV33_014486</name>
</gene>
<sequence length="429" mass="49935">MSDHFPDESNTKLSNLDVVNHLEKKNDRSDNKNELNLPYDHMYASNTENGEIDTTDTNCQSAESEVKFWKEWLILHLDLIQQQSDEIVNKERTILILQQENEMLKERISCMERGAPYQPSKFFNNHPTSFLDESLDMTQDSGPCDEDNKNCIELLDLNCENGDACSPLKLGKFQQNYRLSDGESQAENQTINNKYDSQVTFHNISDNLKTESDLTNCNTSAGFNFTVDNPTDFDPMRNLRMNIRRKRLSNSSAVSNNDSVVEEKRSYRKFKKRRKRVIKDSQILTTTDQYITEATKTNLRLSNITDVPVEIPNNTNLEVPRWRIKVYASCYAMEGTENLDDEVYNKRHSRLENDERRRKRWDVQRIREQRLIEKLKQRQERLGSASRTDEQNDLVQSLCPNVEDVKYLEVSEQLPVSAFGSPVPKISPR</sequence>